<evidence type="ECO:0000313" key="8">
    <source>
        <dbReference type="Proteomes" id="UP000002748"/>
    </source>
</evidence>
<proteinExistence type="inferred from homology"/>
<dbReference type="EMBL" id="ALBS01000187">
    <property type="protein sequence ID" value="EJT48881.1"/>
    <property type="molecule type" value="Genomic_DNA"/>
</dbReference>
<dbReference type="InterPro" id="IPR005164">
    <property type="entry name" value="Allantoicase"/>
</dbReference>
<evidence type="ECO:0000256" key="4">
    <source>
        <dbReference type="ARBA" id="ARBA00023239"/>
    </source>
</evidence>
<evidence type="ECO:0000256" key="3">
    <source>
        <dbReference type="ARBA" id="ARBA00022631"/>
    </source>
</evidence>
<dbReference type="InterPro" id="IPR011051">
    <property type="entry name" value="RmlC_Cupin_sf"/>
</dbReference>
<feature type="domain" description="Allantoicase" evidence="6">
    <location>
        <begin position="29"/>
        <end position="176"/>
    </location>
</feature>
<dbReference type="GO" id="GO:0006144">
    <property type="term" value="P:purine nucleobase metabolic process"/>
    <property type="evidence" value="ECO:0007669"/>
    <property type="project" value="UniProtKB-KW"/>
</dbReference>
<dbReference type="Pfam" id="PF03561">
    <property type="entry name" value="Allantoicase"/>
    <property type="match status" value="2"/>
</dbReference>
<dbReference type="PANTHER" id="PTHR12045">
    <property type="entry name" value="ALLANTOICASE"/>
    <property type="match status" value="1"/>
</dbReference>
<dbReference type="KEGG" id="tasa:A1Q1_02037"/>
<protein>
    <submittedName>
        <fullName evidence="7">Allantoicase</fullName>
    </submittedName>
</protein>
<reference evidence="7 8" key="1">
    <citation type="journal article" date="2012" name="Eukaryot. Cell">
        <title>Draft genome sequence of CBS 2479, the standard type strain of Trichosporon asahii.</title>
        <authorList>
            <person name="Yang R.Y."/>
            <person name="Li H.T."/>
            <person name="Zhu H."/>
            <person name="Zhou G.P."/>
            <person name="Wang M."/>
            <person name="Wang L."/>
        </authorList>
    </citation>
    <scope>NUCLEOTIDE SEQUENCE [LARGE SCALE GENOMIC DNA]</scope>
    <source>
        <strain evidence="8">ATCC 90039 / CBS 2479 / JCM 2466 / KCTC 7840 / NCYC 2677 / UAMH 7654</strain>
    </source>
</reference>
<dbReference type="InterPro" id="IPR047233">
    <property type="entry name" value="UAH_cupin"/>
</dbReference>
<accession>J5T2V7</accession>
<feature type="domain" description="Allantoicase" evidence="6">
    <location>
        <begin position="201"/>
        <end position="354"/>
    </location>
</feature>
<evidence type="ECO:0000256" key="2">
    <source>
        <dbReference type="ARBA" id="ARBA00011738"/>
    </source>
</evidence>
<comment type="similarity">
    <text evidence="1">Belongs to the allantoicase family.</text>
</comment>
<dbReference type="GeneID" id="25985551"/>
<dbReference type="RefSeq" id="XP_014180520.1">
    <property type="nucleotide sequence ID" value="XM_014325045.1"/>
</dbReference>
<dbReference type="SUPFAM" id="SSF51182">
    <property type="entry name" value="RmlC-like cupins"/>
    <property type="match status" value="2"/>
</dbReference>
<dbReference type="VEuPathDB" id="FungiDB:A1Q1_02037"/>
<keyword evidence="3" id="KW-0659">Purine metabolism</keyword>
<comment type="caution">
    <text evidence="7">The sequence shown here is derived from an EMBL/GenBank/DDBJ whole genome shotgun (WGS) entry which is preliminary data.</text>
</comment>
<dbReference type="CDD" id="cd20298">
    <property type="entry name" value="cupin_UAH"/>
    <property type="match status" value="1"/>
</dbReference>
<dbReference type="PANTHER" id="PTHR12045:SF3">
    <property type="entry name" value="INACTIVE ALLANTOICASE-RELATED"/>
    <property type="match status" value="1"/>
</dbReference>
<keyword evidence="4" id="KW-0456">Lyase</keyword>
<dbReference type="Pfam" id="PF04115">
    <property type="entry name" value="Ureidogly_lyase"/>
    <property type="match status" value="2"/>
</dbReference>
<dbReference type="GO" id="GO:0004848">
    <property type="term" value="F:ureidoglycolate hydrolase activity"/>
    <property type="evidence" value="ECO:0007669"/>
    <property type="project" value="InterPro"/>
</dbReference>
<dbReference type="InterPro" id="IPR024060">
    <property type="entry name" value="Ureidoglycolate_lyase_dom_sf"/>
</dbReference>
<dbReference type="AlphaFoldDB" id="J5T2V7"/>
<gene>
    <name evidence="7" type="ORF">A1Q1_02037</name>
</gene>
<comment type="catalytic activity">
    <reaction evidence="5">
        <text>(S)-ureidoglycolate = urea + glyoxylate</text>
        <dbReference type="Rhea" id="RHEA:11304"/>
        <dbReference type="ChEBI" id="CHEBI:16199"/>
        <dbReference type="ChEBI" id="CHEBI:36655"/>
        <dbReference type="ChEBI" id="CHEBI:57296"/>
        <dbReference type="EC" id="4.3.2.3"/>
    </reaction>
</comment>
<dbReference type="GO" id="GO:0000256">
    <property type="term" value="P:allantoin catabolic process"/>
    <property type="evidence" value="ECO:0007669"/>
    <property type="project" value="InterPro"/>
</dbReference>
<dbReference type="Gene3D" id="2.60.120.480">
    <property type="entry name" value="Ureidoglycolate hydrolase"/>
    <property type="match status" value="2"/>
</dbReference>
<dbReference type="InterPro" id="IPR007247">
    <property type="entry name" value="Ureidogly_lyase"/>
</dbReference>
<name>J5T2V7_TRIAS</name>
<organism evidence="7 8">
    <name type="scientific">Trichosporon asahii var. asahii (strain ATCC 90039 / CBS 2479 / JCM 2466 / KCTC 7840 / NBRC 103889/ NCYC 2677 / UAMH 7654)</name>
    <name type="common">Yeast</name>
    <dbReference type="NCBI Taxonomy" id="1186058"/>
    <lineage>
        <taxon>Eukaryota</taxon>
        <taxon>Fungi</taxon>
        <taxon>Dikarya</taxon>
        <taxon>Basidiomycota</taxon>
        <taxon>Agaricomycotina</taxon>
        <taxon>Tremellomycetes</taxon>
        <taxon>Trichosporonales</taxon>
        <taxon>Trichosporonaceae</taxon>
        <taxon>Trichosporon</taxon>
    </lineage>
</organism>
<dbReference type="GO" id="GO:0004037">
    <property type="term" value="F:allantoicase activity"/>
    <property type="evidence" value="ECO:0007669"/>
    <property type="project" value="InterPro"/>
</dbReference>
<evidence type="ECO:0000313" key="7">
    <source>
        <dbReference type="EMBL" id="EJT48881.1"/>
    </source>
</evidence>
<evidence type="ECO:0000256" key="1">
    <source>
        <dbReference type="ARBA" id="ARBA00009242"/>
    </source>
</evidence>
<evidence type="ECO:0000259" key="6">
    <source>
        <dbReference type="Pfam" id="PF03561"/>
    </source>
</evidence>
<dbReference type="GO" id="GO:0050385">
    <property type="term" value="F:ureidoglycolate lyase activity"/>
    <property type="evidence" value="ECO:0007669"/>
    <property type="project" value="UniProtKB-EC"/>
</dbReference>
<dbReference type="InterPro" id="IPR008979">
    <property type="entry name" value="Galactose-bd-like_sf"/>
</dbReference>
<evidence type="ECO:0000256" key="5">
    <source>
        <dbReference type="ARBA" id="ARBA00047684"/>
    </source>
</evidence>
<comment type="subunit">
    <text evidence="2">Homodimer.</text>
</comment>
<dbReference type="HOGENOM" id="CLU_018495_0_0_1"/>
<dbReference type="Proteomes" id="UP000002748">
    <property type="component" value="Unassembled WGS sequence"/>
</dbReference>
<dbReference type="OrthoDB" id="10266039at2759"/>
<dbReference type="InterPro" id="IPR015908">
    <property type="entry name" value="Allantoicase_dom"/>
</dbReference>
<dbReference type="SUPFAM" id="SSF49785">
    <property type="entry name" value="Galactose-binding domain-like"/>
    <property type="match status" value="2"/>
</dbReference>
<sequence>MPQEPPQIPLDEFDGFKTKFTEVSVNALGGDVIACSDDFFPAVYMRGSFGPNGALYDGWETRRHNPSYDWVIIKLGPKASHLDYCDIDTAWFKGNECPQSRVYGLLLSDKEFADPKLKVKANDERWEELLSTVTLGPDSRHIFKLNDRAQEGQWNCLKVLMIPDGGMGRFRAYGRPLPPKPLPSFPSADVEPINLLSPLIGGHVVTCSDANFSPPVNLLRSGRGIDMSDGWETRRSQIGRGKYAPGAPLEGQERKEWVIGKLGSSGNIQYVEVDTAFHPGNYPVATQIEATYHDGEEVPADAKWDVVVKKTPCGSHRQHWLAVERGLENNIYSHIRCSIYPDGGFKRLRIYGHPLAPGTKAAAPDPVIALPLTYEQFKPYGSVIQGFSLPTSSPKGVPVTTANQGTASKFHRLSVLPETEATISVQKADNKKVAGSAKVPTLQKATAPFSVIPLPTADIQSYNLLVAQSGSDGKLDASTLKAFVATAGQGVTFAEGTWYAPLNCGDFVSVGPSAGVQAGETVEANVDVYVPEYPQAAAEDALKVPTQTAQLNGHVANGVANGASGKPIQPVPITEKNWAKYGSLIAPGAQPAELTNSYPADKGAKTAIGVFRATPKVGLVRGQSFDIKLLERHPHTSQAFVPMGKGALADKGEEALAPGGTFLAVVAQAGSDGNPDPATVEAFLVPAGQGLIYNQGVWHHPVLMLDATVDLACIETQICNGKDEADPSDCELLEFSHPIAVVDVPAK</sequence>
<dbReference type="Gene3D" id="2.60.120.260">
    <property type="entry name" value="Galactose-binding domain-like"/>
    <property type="match status" value="2"/>
</dbReference>